<name>A0A9J6B3Y2_SOLCO</name>
<feature type="region of interest" description="Disordered" evidence="1">
    <location>
        <begin position="68"/>
        <end position="96"/>
    </location>
</feature>
<proteinExistence type="predicted"/>
<evidence type="ECO:0000313" key="2">
    <source>
        <dbReference type="EMBL" id="KAG5631331.1"/>
    </source>
</evidence>
<protein>
    <submittedName>
        <fullName evidence="2">Uncharacterized protein</fullName>
    </submittedName>
</protein>
<sequence>MECEPPVGLFKSPDQGHLRCLQQMNKTHHESPSNSSYNSMNLRNNEVMHIAISERELDGIQNIISPDHEKLQHTKKSCDSISPIERTEEVNSGKIS</sequence>
<reference evidence="2 3" key="1">
    <citation type="submission" date="2020-09" db="EMBL/GenBank/DDBJ databases">
        <title>De no assembly of potato wild relative species, Solanum commersonii.</title>
        <authorList>
            <person name="Cho K."/>
        </authorList>
    </citation>
    <scope>NUCLEOTIDE SEQUENCE [LARGE SCALE GENOMIC DNA]</scope>
    <source>
        <strain evidence="2">LZ3.2</strain>
        <tissue evidence="2">Leaf</tissue>
    </source>
</reference>
<evidence type="ECO:0000256" key="1">
    <source>
        <dbReference type="SAM" id="MobiDB-lite"/>
    </source>
</evidence>
<organism evidence="2 3">
    <name type="scientific">Solanum commersonii</name>
    <name type="common">Commerson's wild potato</name>
    <name type="synonym">Commerson's nightshade</name>
    <dbReference type="NCBI Taxonomy" id="4109"/>
    <lineage>
        <taxon>Eukaryota</taxon>
        <taxon>Viridiplantae</taxon>
        <taxon>Streptophyta</taxon>
        <taxon>Embryophyta</taxon>
        <taxon>Tracheophyta</taxon>
        <taxon>Spermatophyta</taxon>
        <taxon>Magnoliopsida</taxon>
        <taxon>eudicotyledons</taxon>
        <taxon>Gunneridae</taxon>
        <taxon>Pentapetalae</taxon>
        <taxon>asterids</taxon>
        <taxon>lamiids</taxon>
        <taxon>Solanales</taxon>
        <taxon>Solanaceae</taxon>
        <taxon>Solanoideae</taxon>
        <taxon>Solaneae</taxon>
        <taxon>Solanum</taxon>
    </lineage>
</organism>
<accession>A0A9J6B3Y2</accession>
<comment type="caution">
    <text evidence="2">The sequence shown here is derived from an EMBL/GenBank/DDBJ whole genome shotgun (WGS) entry which is preliminary data.</text>
</comment>
<keyword evidence="3" id="KW-1185">Reference proteome</keyword>
<evidence type="ECO:0000313" key="3">
    <source>
        <dbReference type="Proteomes" id="UP000824120"/>
    </source>
</evidence>
<feature type="compositionally biased region" description="Basic and acidic residues" evidence="1">
    <location>
        <begin position="85"/>
        <end position="96"/>
    </location>
</feature>
<dbReference type="Proteomes" id="UP000824120">
    <property type="component" value="Chromosome 1"/>
</dbReference>
<dbReference type="AlphaFoldDB" id="A0A9J6B3Y2"/>
<feature type="compositionally biased region" description="Basic and acidic residues" evidence="1">
    <location>
        <begin position="68"/>
        <end position="78"/>
    </location>
</feature>
<gene>
    <name evidence="2" type="ORF">H5410_003048</name>
</gene>
<dbReference type="EMBL" id="JACXVP010000001">
    <property type="protein sequence ID" value="KAG5631331.1"/>
    <property type="molecule type" value="Genomic_DNA"/>
</dbReference>